<reference evidence="1 2" key="1">
    <citation type="submission" date="2019-11" db="EMBL/GenBank/DDBJ databases">
        <title>Whole-genome sequence of a Rhodoblastus acidophilus DSM 142.</title>
        <authorList>
            <person name="Kyndt J.A."/>
            <person name="Meyer T.E."/>
        </authorList>
    </citation>
    <scope>NUCLEOTIDE SEQUENCE [LARGE SCALE GENOMIC DNA]</scope>
    <source>
        <strain evidence="1 2">DSM 142</strain>
    </source>
</reference>
<sequence>MSAIDGKTTSADVFSKVGAAAQAVTVGDGERAGAETISSVAAVLAKERSLAPHSGRRLKPPG</sequence>
<evidence type="ECO:0000313" key="1">
    <source>
        <dbReference type="EMBL" id="MTV30579.1"/>
    </source>
</evidence>
<dbReference type="EMBL" id="WNKS01000003">
    <property type="protein sequence ID" value="MTV30579.1"/>
    <property type="molecule type" value="Genomic_DNA"/>
</dbReference>
<dbReference type="Proteomes" id="UP000439113">
    <property type="component" value="Unassembled WGS sequence"/>
</dbReference>
<protein>
    <submittedName>
        <fullName evidence="1">Uncharacterized protein</fullName>
    </submittedName>
</protein>
<comment type="caution">
    <text evidence="1">The sequence shown here is derived from an EMBL/GenBank/DDBJ whole genome shotgun (WGS) entry which is preliminary data.</text>
</comment>
<evidence type="ECO:0000313" key="2">
    <source>
        <dbReference type="Proteomes" id="UP000439113"/>
    </source>
</evidence>
<dbReference type="RefSeq" id="WP_155445249.1">
    <property type="nucleotide sequence ID" value="NZ_JAOQNR010000003.1"/>
</dbReference>
<accession>A0A6N8DJH0</accession>
<proteinExistence type="predicted"/>
<organism evidence="1 2">
    <name type="scientific">Rhodoblastus acidophilus</name>
    <name type="common">Rhodopseudomonas acidophila</name>
    <dbReference type="NCBI Taxonomy" id="1074"/>
    <lineage>
        <taxon>Bacteria</taxon>
        <taxon>Pseudomonadati</taxon>
        <taxon>Pseudomonadota</taxon>
        <taxon>Alphaproteobacteria</taxon>
        <taxon>Hyphomicrobiales</taxon>
        <taxon>Rhodoblastaceae</taxon>
        <taxon>Rhodoblastus</taxon>
    </lineage>
</organism>
<name>A0A6N8DJH0_RHOAC</name>
<dbReference type="AlphaFoldDB" id="A0A6N8DJH0"/>
<gene>
    <name evidence="1" type="ORF">GJ654_06170</name>
</gene>